<reference evidence="1" key="1">
    <citation type="journal article" date="2022" name="Arch. Microbiol.">
        <title>Microbulbifer okhotskensis sp. nov., isolated from a deep bottom sediment of the Okhotsk Sea.</title>
        <authorList>
            <person name="Romanenko L."/>
            <person name="Kurilenko V."/>
            <person name="Otstavnykh N."/>
            <person name="Velansky P."/>
            <person name="Isaeva M."/>
            <person name="Mikhailov V."/>
        </authorList>
    </citation>
    <scope>NUCLEOTIDE SEQUENCE</scope>
    <source>
        <strain evidence="1">OS29</strain>
    </source>
</reference>
<proteinExistence type="predicted"/>
<gene>
    <name evidence="1" type="ORF">MO867_19670</name>
</gene>
<accession>A0A9X2J7G2</accession>
<evidence type="ECO:0000313" key="2">
    <source>
        <dbReference type="Proteomes" id="UP001139028"/>
    </source>
</evidence>
<dbReference type="Proteomes" id="UP001139028">
    <property type="component" value="Unassembled WGS sequence"/>
</dbReference>
<dbReference type="RefSeq" id="WP_252472284.1">
    <property type="nucleotide sequence ID" value="NZ_JALBWM010000150.1"/>
</dbReference>
<dbReference type="EMBL" id="JALBWM010000150">
    <property type="protein sequence ID" value="MCO1336554.1"/>
    <property type="molecule type" value="Genomic_DNA"/>
</dbReference>
<name>A0A9X2J7G2_9GAMM</name>
<keyword evidence="2" id="KW-1185">Reference proteome</keyword>
<organism evidence="1 2">
    <name type="scientific">Microbulbifer okhotskensis</name>
    <dbReference type="NCBI Taxonomy" id="2926617"/>
    <lineage>
        <taxon>Bacteria</taxon>
        <taxon>Pseudomonadati</taxon>
        <taxon>Pseudomonadota</taxon>
        <taxon>Gammaproteobacteria</taxon>
        <taxon>Cellvibrionales</taxon>
        <taxon>Microbulbiferaceae</taxon>
        <taxon>Microbulbifer</taxon>
    </lineage>
</organism>
<comment type="caution">
    <text evidence="1">The sequence shown here is derived from an EMBL/GenBank/DDBJ whole genome shotgun (WGS) entry which is preliminary data.</text>
</comment>
<dbReference type="AlphaFoldDB" id="A0A9X2J7G2"/>
<evidence type="ECO:0000313" key="1">
    <source>
        <dbReference type="EMBL" id="MCO1336554.1"/>
    </source>
</evidence>
<protein>
    <submittedName>
        <fullName evidence="1">Uncharacterized protein</fullName>
    </submittedName>
</protein>
<sequence length="99" mass="10974">MISITDLKSSTAYALGAQQTIDEEGRFLIELYADHAVKVATEILALGIKYLAENAYYSKVEFASVIIPTGLYIVGKLRIDANLPWLYEGTYKGSGRPRK</sequence>